<evidence type="ECO:0000256" key="1">
    <source>
        <dbReference type="SAM" id="SignalP"/>
    </source>
</evidence>
<dbReference type="Pfam" id="PF06226">
    <property type="entry name" value="DUF1007"/>
    <property type="match status" value="1"/>
</dbReference>
<dbReference type="PIRSF" id="PIRSF008159">
    <property type="entry name" value="UCP008159_ABC"/>
    <property type="match status" value="1"/>
</dbReference>
<dbReference type="InterPro" id="IPR010412">
    <property type="entry name" value="DUF1007"/>
</dbReference>
<evidence type="ECO:0000313" key="3">
    <source>
        <dbReference type="Proteomes" id="UP000243904"/>
    </source>
</evidence>
<dbReference type="EMBL" id="LT629750">
    <property type="protein sequence ID" value="SDT13972.1"/>
    <property type="molecule type" value="Genomic_DNA"/>
</dbReference>
<accession>A0A1H1XXN2</accession>
<dbReference type="AlphaFoldDB" id="A0A1H1XXN2"/>
<name>A0A1H1XXN2_9BRAD</name>
<evidence type="ECO:0000313" key="2">
    <source>
        <dbReference type="EMBL" id="SDT13972.1"/>
    </source>
</evidence>
<protein>
    <submittedName>
        <fullName evidence="2">ABC-type uncharacterized transport system, substrate-binding protein</fullName>
    </submittedName>
</protein>
<feature type="signal peptide" evidence="1">
    <location>
        <begin position="1"/>
        <end position="24"/>
    </location>
</feature>
<sequence>MMKRTRVYACAALLLSLSIGRADAHPHVWVTLHSEVLYSADGAMSGVRHAWTFDDMFSSYALQGIPHAKKGQYTREELASLAQLNVDSLKEYDYFTYARADGKKVKFSDPVDYWLEYKNPALVLHFTLPLKAPATAKAMQVEVYDPSIFVDFEFAKDKPVSLSGAPPQCLLTVDLPHQPTPAEQLRLSQLDSVPLDASSTYGEIFANKILVKCP</sequence>
<keyword evidence="1" id="KW-0732">Signal</keyword>
<dbReference type="InterPro" id="IPR016537">
    <property type="entry name" value="UCP008159_ABC"/>
</dbReference>
<feature type="chain" id="PRO_5009265991" evidence="1">
    <location>
        <begin position="25"/>
        <end position="214"/>
    </location>
</feature>
<gene>
    <name evidence="2" type="ORF">SAMN05444158_4537</name>
</gene>
<keyword evidence="3" id="KW-1185">Reference proteome</keyword>
<reference evidence="3" key="1">
    <citation type="submission" date="2016-10" db="EMBL/GenBank/DDBJ databases">
        <authorList>
            <person name="Varghese N."/>
            <person name="Submissions S."/>
        </authorList>
    </citation>
    <scope>NUCLEOTIDE SEQUENCE [LARGE SCALE GENOMIC DNA]</scope>
    <source>
        <strain evidence="3">GAS369</strain>
    </source>
</reference>
<proteinExistence type="predicted"/>
<dbReference type="Proteomes" id="UP000243904">
    <property type="component" value="Chromosome I"/>
</dbReference>
<organism evidence="2 3">
    <name type="scientific">Bradyrhizobium canariense</name>
    <dbReference type="NCBI Taxonomy" id="255045"/>
    <lineage>
        <taxon>Bacteria</taxon>
        <taxon>Pseudomonadati</taxon>
        <taxon>Pseudomonadota</taxon>
        <taxon>Alphaproteobacteria</taxon>
        <taxon>Hyphomicrobiales</taxon>
        <taxon>Nitrobacteraceae</taxon>
        <taxon>Bradyrhizobium</taxon>
    </lineage>
</organism>